<keyword evidence="1" id="KW-0472">Membrane</keyword>
<feature type="transmembrane region" description="Helical" evidence="1">
    <location>
        <begin position="12"/>
        <end position="36"/>
    </location>
</feature>
<dbReference type="STRING" id="1797579.A2996_01535"/>
<keyword evidence="1" id="KW-1133">Transmembrane helix</keyword>
<dbReference type="AlphaFoldDB" id="A0A1F5EM50"/>
<evidence type="ECO:0000256" key="1">
    <source>
        <dbReference type="SAM" id="Phobius"/>
    </source>
</evidence>
<proteinExistence type="predicted"/>
<comment type="caution">
    <text evidence="2">The sequence shown here is derived from an EMBL/GenBank/DDBJ whole genome shotgun (WGS) entry which is preliminary data.</text>
</comment>
<protein>
    <submittedName>
        <fullName evidence="2">Uncharacterized protein</fullName>
    </submittedName>
</protein>
<dbReference type="Proteomes" id="UP000176865">
    <property type="component" value="Unassembled WGS sequence"/>
</dbReference>
<gene>
    <name evidence="2" type="ORF">A2996_01535</name>
</gene>
<accession>A0A1F5EM50</accession>
<keyword evidence="1" id="KW-0812">Transmembrane</keyword>
<dbReference type="EMBL" id="MFAB01000026">
    <property type="protein sequence ID" value="OGD68453.1"/>
    <property type="molecule type" value="Genomic_DNA"/>
</dbReference>
<sequence length="158" mass="17759">MINFKNKKGAGLIEIVVGLSIISVSFFSVVTAYNFFIRVAVKNMDVTKINYLLEEEVEVVRSLRDASWTNFYDLATSTNYSIIFEGGIWKATTTNIYIDNRFERYFILDDVYRDAGGDIAVSGTLDDGTRKVSAFVSTFVAGATTTQTVDFYLTNLFE</sequence>
<organism evidence="2 3">
    <name type="scientific">Candidatus Campbellbacteria bacterium RIFCSPLOWO2_01_FULL_34_15</name>
    <dbReference type="NCBI Taxonomy" id="1797579"/>
    <lineage>
        <taxon>Bacteria</taxon>
        <taxon>Candidatus Campbelliibacteriota</taxon>
    </lineage>
</organism>
<name>A0A1F5EM50_9BACT</name>
<evidence type="ECO:0000313" key="3">
    <source>
        <dbReference type="Proteomes" id="UP000176865"/>
    </source>
</evidence>
<reference evidence="2 3" key="1">
    <citation type="journal article" date="2016" name="Nat. Commun.">
        <title>Thousands of microbial genomes shed light on interconnected biogeochemical processes in an aquifer system.</title>
        <authorList>
            <person name="Anantharaman K."/>
            <person name="Brown C.T."/>
            <person name="Hug L.A."/>
            <person name="Sharon I."/>
            <person name="Castelle C.J."/>
            <person name="Probst A.J."/>
            <person name="Thomas B.C."/>
            <person name="Singh A."/>
            <person name="Wilkins M.J."/>
            <person name="Karaoz U."/>
            <person name="Brodie E.L."/>
            <person name="Williams K.H."/>
            <person name="Hubbard S.S."/>
            <person name="Banfield J.F."/>
        </authorList>
    </citation>
    <scope>NUCLEOTIDE SEQUENCE [LARGE SCALE GENOMIC DNA]</scope>
</reference>
<evidence type="ECO:0000313" key="2">
    <source>
        <dbReference type="EMBL" id="OGD68453.1"/>
    </source>
</evidence>